<protein>
    <submittedName>
        <fullName evidence="2">Uncharacterized protein</fullName>
    </submittedName>
</protein>
<comment type="caution">
    <text evidence="2">The sequence shown here is derived from an EMBL/GenBank/DDBJ whole genome shotgun (WGS) entry which is preliminary data.</text>
</comment>
<feature type="chain" id="PRO_5043684663" evidence="1">
    <location>
        <begin position="22"/>
        <end position="128"/>
    </location>
</feature>
<feature type="signal peptide" evidence="1">
    <location>
        <begin position="1"/>
        <end position="21"/>
    </location>
</feature>
<keyword evidence="3" id="KW-1185">Reference proteome</keyword>
<gene>
    <name evidence="2" type="ORF">MEUPH1_LOCUS27276</name>
</gene>
<dbReference type="Proteomes" id="UP001160148">
    <property type="component" value="Unassembled WGS sequence"/>
</dbReference>
<evidence type="ECO:0000313" key="2">
    <source>
        <dbReference type="EMBL" id="CAI6373539.1"/>
    </source>
</evidence>
<dbReference type="EMBL" id="CARXXK010001098">
    <property type="protein sequence ID" value="CAI6373539.1"/>
    <property type="molecule type" value="Genomic_DNA"/>
</dbReference>
<name>A0AAV0Y161_9HEMI</name>
<reference evidence="2 3" key="1">
    <citation type="submission" date="2023-01" db="EMBL/GenBank/DDBJ databases">
        <authorList>
            <person name="Whitehead M."/>
        </authorList>
    </citation>
    <scope>NUCLEOTIDE SEQUENCE [LARGE SCALE GENOMIC DNA]</scope>
</reference>
<organism evidence="2 3">
    <name type="scientific">Macrosiphum euphorbiae</name>
    <name type="common">potato aphid</name>
    <dbReference type="NCBI Taxonomy" id="13131"/>
    <lineage>
        <taxon>Eukaryota</taxon>
        <taxon>Metazoa</taxon>
        <taxon>Ecdysozoa</taxon>
        <taxon>Arthropoda</taxon>
        <taxon>Hexapoda</taxon>
        <taxon>Insecta</taxon>
        <taxon>Pterygota</taxon>
        <taxon>Neoptera</taxon>
        <taxon>Paraneoptera</taxon>
        <taxon>Hemiptera</taxon>
        <taxon>Sternorrhyncha</taxon>
        <taxon>Aphidomorpha</taxon>
        <taxon>Aphidoidea</taxon>
        <taxon>Aphididae</taxon>
        <taxon>Macrosiphini</taxon>
        <taxon>Macrosiphum</taxon>
    </lineage>
</organism>
<proteinExistence type="predicted"/>
<evidence type="ECO:0000256" key="1">
    <source>
        <dbReference type="SAM" id="SignalP"/>
    </source>
</evidence>
<sequence>MKIFTVVVIMTIIANVTITNGATFSGLTVDYMEVIPTIHSRCPPNVTADFDVIFNGEDSSTVKGCASLKFRSRHDSNEMKVFSLKFGSFNNGVCVSVTLIDLLFFHSTIYCTFSVTPKKLLQNNMHLF</sequence>
<dbReference type="AlphaFoldDB" id="A0AAV0Y161"/>
<keyword evidence="1" id="KW-0732">Signal</keyword>
<evidence type="ECO:0000313" key="3">
    <source>
        <dbReference type="Proteomes" id="UP001160148"/>
    </source>
</evidence>
<accession>A0AAV0Y161</accession>